<accession>A0ABY2FQG1</accession>
<dbReference type="EMBL" id="SODU01000001">
    <property type="protein sequence ID" value="TDW95390.1"/>
    <property type="molecule type" value="Genomic_DNA"/>
</dbReference>
<gene>
    <name evidence="1" type="ORF">EV137_2730</name>
</gene>
<evidence type="ECO:0000313" key="1">
    <source>
        <dbReference type="EMBL" id="TDW95390.1"/>
    </source>
</evidence>
<reference evidence="1 2" key="1">
    <citation type="submission" date="2019-03" db="EMBL/GenBank/DDBJ databases">
        <title>Genomic Encyclopedia of Type Strains, Phase III (KMG-III): the genomes of soil and plant-associated and newly described type strains.</title>
        <authorList>
            <person name="Whitman W."/>
        </authorList>
    </citation>
    <scope>NUCLEOTIDE SEQUENCE [LARGE SCALE GENOMIC DNA]</scope>
    <source>
        <strain evidence="1 2">VKMAc-2574</strain>
    </source>
</reference>
<organism evidence="1 2">
    <name type="scientific">Kribbella pratensis</name>
    <dbReference type="NCBI Taxonomy" id="2512112"/>
    <lineage>
        <taxon>Bacteria</taxon>
        <taxon>Bacillati</taxon>
        <taxon>Actinomycetota</taxon>
        <taxon>Actinomycetes</taxon>
        <taxon>Propionibacteriales</taxon>
        <taxon>Kribbellaceae</taxon>
        <taxon>Kribbella</taxon>
    </lineage>
</organism>
<name>A0ABY2FQG1_9ACTN</name>
<comment type="caution">
    <text evidence="1">The sequence shown here is derived from an EMBL/GenBank/DDBJ whole genome shotgun (WGS) entry which is preliminary data.</text>
</comment>
<keyword evidence="2" id="KW-1185">Reference proteome</keyword>
<sequence length="46" mass="5180">MDNALTVLRHLGNQMASEYPFEAVRTQLVLGQVCRRVGHKALANRD</sequence>
<proteinExistence type="predicted"/>
<dbReference type="Proteomes" id="UP000295060">
    <property type="component" value="Unassembled WGS sequence"/>
</dbReference>
<evidence type="ECO:0000313" key="2">
    <source>
        <dbReference type="Proteomes" id="UP000295060"/>
    </source>
</evidence>
<protein>
    <submittedName>
        <fullName evidence="1">Uncharacterized protein</fullName>
    </submittedName>
</protein>